<sequence length="144" mass="15844">MKLIIAMVVMLSALTGYAQSPAEVAALKLSARVFTWEVDNKIDSLHNVFDAKFIAYTSSGDHQLKEQYIATLKSGKVVHNSINIEESRATVASNTATVGGKGKFTITVNGNQKIIHLSYLEVFIRKDERSPWKMLALHAGLLPN</sequence>
<dbReference type="Pfam" id="PF14534">
    <property type="entry name" value="DUF4440"/>
    <property type="match status" value="1"/>
</dbReference>
<feature type="domain" description="DUF4440" evidence="2">
    <location>
        <begin position="28"/>
        <end position="129"/>
    </location>
</feature>
<evidence type="ECO:0000256" key="1">
    <source>
        <dbReference type="SAM" id="SignalP"/>
    </source>
</evidence>
<comment type="caution">
    <text evidence="3">The sequence shown here is derived from an EMBL/GenBank/DDBJ whole genome shotgun (WGS) entry which is preliminary data.</text>
</comment>
<dbReference type="InterPro" id="IPR027843">
    <property type="entry name" value="DUF4440"/>
</dbReference>
<name>A0ABP7Q1A9_9SPHI</name>
<proteinExistence type="predicted"/>
<organism evidence="3 4">
    <name type="scientific">Mucilaginibacter dorajii</name>
    <dbReference type="NCBI Taxonomy" id="692994"/>
    <lineage>
        <taxon>Bacteria</taxon>
        <taxon>Pseudomonadati</taxon>
        <taxon>Bacteroidota</taxon>
        <taxon>Sphingobacteriia</taxon>
        <taxon>Sphingobacteriales</taxon>
        <taxon>Sphingobacteriaceae</taxon>
        <taxon>Mucilaginibacter</taxon>
    </lineage>
</organism>
<keyword evidence="1" id="KW-0732">Signal</keyword>
<gene>
    <name evidence="3" type="ORF">GCM10022210_26560</name>
</gene>
<dbReference type="Gene3D" id="3.10.450.50">
    <property type="match status" value="1"/>
</dbReference>
<reference evidence="4" key="1">
    <citation type="journal article" date="2019" name="Int. J. Syst. Evol. Microbiol.">
        <title>The Global Catalogue of Microorganisms (GCM) 10K type strain sequencing project: providing services to taxonomists for standard genome sequencing and annotation.</title>
        <authorList>
            <consortium name="The Broad Institute Genomics Platform"/>
            <consortium name="The Broad Institute Genome Sequencing Center for Infectious Disease"/>
            <person name="Wu L."/>
            <person name="Ma J."/>
        </authorList>
    </citation>
    <scope>NUCLEOTIDE SEQUENCE [LARGE SCALE GENOMIC DNA]</scope>
    <source>
        <strain evidence="4">JCM 16601</strain>
    </source>
</reference>
<dbReference type="Proteomes" id="UP001500742">
    <property type="component" value="Unassembled WGS sequence"/>
</dbReference>
<dbReference type="SUPFAM" id="SSF54427">
    <property type="entry name" value="NTF2-like"/>
    <property type="match status" value="1"/>
</dbReference>
<evidence type="ECO:0000259" key="2">
    <source>
        <dbReference type="Pfam" id="PF14534"/>
    </source>
</evidence>
<feature type="signal peptide" evidence="1">
    <location>
        <begin position="1"/>
        <end position="18"/>
    </location>
</feature>
<feature type="chain" id="PRO_5045431844" description="DUF4440 domain-containing protein" evidence="1">
    <location>
        <begin position="19"/>
        <end position="144"/>
    </location>
</feature>
<protein>
    <recommendedName>
        <fullName evidence="2">DUF4440 domain-containing protein</fullName>
    </recommendedName>
</protein>
<accession>A0ABP7Q1A9</accession>
<keyword evidence="4" id="KW-1185">Reference proteome</keyword>
<dbReference type="RefSeq" id="WP_259087689.1">
    <property type="nucleotide sequence ID" value="NZ_BAAAZC010000019.1"/>
</dbReference>
<evidence type="ECO:0000313" key="3">
    <source>
        <dbReference type="EMBL" id="GAA3974855.1"/>
    </source>
</evidence>
<dbReference type="EMBL" id="BAAAZC010000019">
    <property type="protein sequence ID" value="GAA3974855.1"/>
    <property type="molecule type" value="Genomic_DNA"/>
</dbReference>
<evidence type="ECO:0000313" key="4">
    <source>
        <dbReference type="Proteomes" id="UP001500742"/>
    </source>
</evidence>
<dbReference type="InterPro" id="IPR032710">
    <property type="entry name" value="NTF2-like_dom_sf"/>
</dbReference>